<dbReference type="PANTHER" id="PTHR42685:SF22">
    <property type="entry name" value="CONDITIONED MEDIUM FACTOR RECEPTOR 1"/>
    <property type="match status" value="1"/>
</dbReference>
<gene>
    <name evidence="2" type="ORF">MPEBLZ_02739</name>
</gene>
<dbReference type="Pfam" id="PF01494">
    <property type="entry name" value="FAD_binding_3"/>
    <property type="match status" value="1"/>
</dbReference>
<dbReference type="SUPFAM" id="SSF51905">
    <property type="entry name" value="FAD/NAD(P)-binding domain"/>
    <property type="match status" value="1"/>
</dbReference>
<reference evidence="2 3" key="1">
    <citation type="submission" date="2015-09" db="EMBL/GenBank/DDBJ databases">
        <title>A metagenomics-based metabolic model of nitrate-dependent anaerobic oxidation of methane by Methanoperedens-like archaea.</title>
        <authorList>
            <person name="Arshad A."/>
            <person name="Speth D.R."/>
            <person name="De Graaf R.M."/>
            <person name="Op Den Camp H.J."/>
            <person name="Jetten M.S."/>
            <person name="Welte C.U."/>
        </authorList>
    </citation>
    <scope>NUCLEOTIDE SEQUENCE [LARGE SCALE GENOMIC DNA]</scope>
</reference>
<dbReference type="GO" id="GO:0016491">
    <property type="term" value="F:oxidoreductase activity"/>
    <property type="evidence" value="ECO:0007669"/>
    <property type="project" value="UniProtKB-KW"/>
</dbReference>
<keyword evidence="2" id="KW-0560">Oxidoreductase</keyword>
<dbReference type="PANTHER" id="PTHR42685">
    <property type="entry name" value="GERANYLGERANYL DIPHOSPHATE REDUCTASE"/>
    <property type="match status" value="1"/>
</dbReference>
<evidence type="ECO:0000259" key="1">
    <source>
        <dbReference type="Pfam" id="PF01494"/>
    </source>
</evidence>
<comment type="caution">
    <text evidence="2">The sequence shown here is derived from an EMBL/GenBank/DDBJ whole genome shotgun (WGS) entry which is preliminary data.</text>
</comment>
<dbReference type="PRINTS" id="PR00420">
    <property type="entry name" value="RNGMNOXGNASE"/>
</dbReference>
<dbReference type="GO" id="GO:0071949">
    <property type="term" value="F:FAD binding"/>
    <property type="evidence" value="ECO:0007669"/>
    <property type="project" value="InterPro"/>
</dbReference>
<accession>A0A0N8KQP6</accession>
<protein>
    <submittedName>
        <fullName evidence="2">2,3-di-O-geranylgeranylglyceryl phosphate reductase</fullName>
        <ecNumber evidence="2">1.3.99.-</ecNumber>
    </submittedName>
</protein>
<sequence length="380" mass="42425">MTQHEGQRNDIGDIFYAHICCNPRAGSYIADVIVIIKNRHRYNNMEKYDTIIVGAGPAGLRAARVLAEAGRYTLILEKNRTIGQTICAGGLTIGDMDFVPKNIVDAEFNYMLLHTAKGSYDVDLGSHPVFTVDREKLGQWMAKETEKAGALIKTARCVSAVDGNHIIVNGEKIGFDHLVGADGSNSIVRRSLDIPVNKTVIGIQYISKTLRKDLEVFVDDFRYILKYSWIFPHRGFTSIGIGGMTGNGALMRRSLDELCDRLSIERTRFEAARINIDYKGFVFKNRFLAGDAAGFASGLTGEGIYQAILSGEEVARGILNKNYAYPGIKHLLKMKNNQEKLLRIFSINRCVPHVVFNNFVPLLLKRRNLCVMINNKYGIV</sequence>
<dbReference type="AlphaFoldDB" id="A0A0N8KQP6"/>
<evidence type="ECO:0000313" key="3">
    <source>
        <dbReference type="Proteomes" id="UP000050360"/>
    </source>
</evidence>
<feature type="domain" description="FAD-binding" evidence="1">
    <location>
        <begin position="48"/>
        <end position="239"/>
    </location>
</feature>
<name>A0A0N8KQP6_9EURY</name>
<dbReference type="Proteomes" id="UP000050360">
    <property type="component" value="Unassembled WGS sequence"/>
</dbReference>
<evidence type="ECO:0000313" key="2">
    <source>
        <dbReference type="EMBL" id="KPQ42722.1"/>
    </source>
</evidence>
<dbReference type="InterPro" id="IPR036188">
    <property type="entry name" value="FAD/NAD-bd_sf"/>
</dbReference>
<dbReference type="InterPro" id="IPR002938">
    <property type="entry name" value="FAD-bd"/>
</dbReference>
<dbReference type="EC" id="1.3.99.-" evidence="2"/>
<proteinExistence type="predicted"/>
<dbReference type="Gene3D" id="3.50.50.60">
    <property type="entry name" value="FAD/NAD(P)-binding domain"/>
    <property type="match status" value="1"/>
</dbReference>
<dbReference type="EMBL" id="LKCM01000209">
    <property type="protein sequence ID" value="KPQ42722.1"/>
    <property type="molecule type" value="Genomic_DNA"/>
</dbReference>
<organism evidence="2 3">
    <name type="scientific">Candidatus Methanoperedens nitratireducens</name>
    <dbReference type="NCBI Taxonomy" id="1392998"/>
    <lineage>
        <taxon>Archaea</taxon>
        <taxon>Methanobacteriati</taxon>
        <taxon>Methanobacteriota</taxon>
        <taxon>Stenosarchaea group</taxon>
        <taxon>Methanomicrobia</taxon>
        <taxon>Methanosarcinales</taxon>
        <taxon>ANME-2 cluster</taxon>
        <taxon>Candidatus Methanoperedentaceae</taxon>
        <taxon>Candidatus Methanoperedens</taxon>
    </lineage>
</organism>
<dbReference type="InterPro" id="IPR050407">
    <property type="entry name" value="Geranylgeranyl_reductase"/>
</dbReference>